<proteinExistence type="predicted"/>
<sequence length="117" mass="13439">MHAVLMGLTENHLLKWFSVSEAGKEYFVGKQLKQVSLKLLNIKPSYHIERLPRDLEKHYANFKATEHLALLSEAAYFLLGDKISLTNLQRAEKLLDEFYCQFPELYGLGSCGLNVHN</sequence>
<organism evidence="1 2">
    <name type="scientific">Mya arenaria</name>
    <name type="common">Soft-shell clam</name>
    <dbReference type="NCBI Taxonomy" id="6604"/>
    <lineage>
        <taxon>Eukaryota</taxon>
        <taxon>Metazoa</taxon>
        <taxon>Spiralia</taxon>
        <taxon>Lophotrochozoa</taxon>
        <taxon>Mollusca</taxon>
        <taxon>Bivalvia</taxon>
        <taxon>Autobranchia</taxon>
        <taxon>Heteroconchia</taxon>
        <taxon>Euheterodonta</taxon>
        <taxon>Imparidentia</taxon>
        <taxon>Neoheterodontei</taxon>
        <taxon>Myida</taxon>
        <taxon>Myoidea</taxon>
        <taxon>Myidae</taxon>
        <taxon>Mya</taxon>
    </lineage>
</organism>
<dbReference type="EMBL" id="CP111015">
    <property type="protein sequence ID" value="WAR03041.1"/>
    <property type="molecule type" value="Genomic_DNA"/>
</dbReference>
<reference evidence="1" key="1">
    <citation type="submission" date="2022-11" db="EMBL/GenBank/DDBJ databases">
        <title>Centuries of genome instability and evolution in soft-shell clam transmissible cancer (bioRxiv).</title>
        <authorList>
            <person name="Hart S.F.M."/>
            <person name="Yonemitsu M.A."/>
            <person name="Giersch R.M."/>
            <person name="Beal B.F."/>
            <person name="Arriagada G."/>
            <person name="Davis B.W."/>
            <person name="Ostrander E.A."/>
            <person name="Goff S.P."/>
            <person name="Metzger M.J."/>
        </authorList>
    </citation>
    <scope>NUCLEOTIDE SEQUENCE</scope>
    <source>
        <strain evidence="1">MELC-2E11</strain>
        <tissue evidence="1">Siphon/mantle</tissue>
    </source>
</reference>
<feature type="non-terminal residue" evidence="1">
    <location>
        <position position="117"/>
    </location>
</feature>
<evidence type="ECO:0000313" key="1">
    <source>
        <dbReference type="EMBL" id="WAR03041.1"/>
    </source>
</evidence>
<protein>
    <submittedName>
        <fullName evidence="1">Uncharacterized protein</fullName>
    </submittedName>
</protein>
<dbReference type="PANTHER" id="PTHR46579">
    <property type="entry name" value="F5/8 TYPE C DOMAIN-CONTAINING PROTEIN-RELATED"/>
    <property type="match status" value="1"/>
</dbReference>
<name>A0ABY7E7B6_MYAAR</name>
<accession>A0ABY7E7B6</accession>
<gene>
    <name evidence="1" type="ORF">MAR_009599</name>
</gene>
<dbReference type="Proteomes" id="UP001164746">
    <property type="component" value="Chromosome 4"/>
</dbReference>
<evidence type="ECO:0000313" key="2">
    <source>
        <dbReference type="Proteomes" id="UP001164746"/>
    </source>
</evidence>
<dbReference type="PANTHER" id="PTHR46579:SF1">
    <property type="entry name" value="F5_8 TYPE C DOMAIN-CONTAINING PROTEIN"/>
    <property type="match status" value="1"/>
</dbReference>
<keyword evidence="2" id="KW-1185">Reference proteome</keyword>